<dbReference type="GO" id="GO:0006164">
    <property type="term" value="P:purine nucleotide biosynthetic process"/>
    <property type="evidence" value="ECO:0007669"/>
    <property type="project" value="UniProtKB-KW"/>
</dbReference>
<dbReference type="GO" id="GO:0004637">
    <property type="term" value="F:phosphoribosylamine-glycine ligase activity"/>
    <property type="evidence" value="ECO:0007669"/>
    <property type="project" value="InterPro"/>
</dbReference>
<dbReference type="Pfam" id="PF01071">
    <property type="entry name" value="GARS_A"/>
    <property type="match status" value="1"/>
</dbReference>
<dbReference type="Pfam" id="PF02844">
    <property type="entry name" value="GARS_N"/>
    <property type="match status" value="1"/>
</dbReference>
<organism evidence="8">
    <name type="scientific">marine metagenome</name>
    <dbReference type="NCBI Taxonomy" id="408172"/>
    <lineage>
        <taxon>unclassified sequences</taxon>
        <taxon>metagenomes</taxon>
        <taxon>ecological metagenomes</taxon>
    </lineage>
</organism>
<accession>A0A382V6G9</accession>
<dbReference type="PANTHER" id="PTHR43472:SF1">
    <property type="entry name" value="PHOSPHORIBOSYLAMINE--GLYCINE LIGASE, CHLOROPLASTIC"/>
    <property type="match status" value="1"/>
</dbReference>
<name>A0A382V6G9_9ZZZZ</name>
<dbReference type="InterPro" id="IPR016185">
    <property type="entry name" value="PreATP-grasp_dom_sf"/>
</dbReference>
<proteinExistence type="predicted"/>
<dbReference type="GO" id="GO:0046872">
    <property type="term" value="F:metal ion binding"/>
    <property type="evidence" value="ECO:0007669"/>
    <property type="project" value="UniProtKB-KW"/>
</dbReference>
<dbReference type="InterPro" id="IPR020562">
    <property type="entry name" value="PRibGlycinamide_synth_N"/>
</dbReference>
<keyword evidence="5" id="KW-0067">ATP-binding</keyword>
<sequence>MKVLVVGGGGREHALAWKLACSSRVSSVYVAPGNAGTAQEPGVQNIAIDAGDVEELFKFARHEKVNLTVIGPEGPLVDGIVDLFSNAGLPCLGPKQSAARLEGSKSFAKAFLQRHNIPTAAHRVFTDANDALDWLENTELPVVLKA</sequence>
<dbReference type="PROSITE" id="PS50975">
    <property type="entry name" value="ATP_GRASP"/>
    <property type="match status" value="1"/>
</dbReference>
<dbReference type="InterPro" id="IPR000115">
    <property type="entry name" value="PRibGlycinamide_synth"/>
</dbReference>
<feature type="domain" description="ATP-grasp" evidence="7">
    <location>
        <begin position="109"/>
        <end position="146"/>
    </location>
</feature>
<dbReference type="GO" id="GO:0005524">
    <property type="term" value="F:ATP binding"/>
    <property type="evidence" value="ECO:0007669"/>
    <property type="project" value="UniProtKB-KW"/>
</dbReference>
<gene>
    <name evidence="8" type="ORF">METZ01_LOCUS394894</name>
</gene>
<evidence type="ECO:0000256" key="5">
    <source>
        <dbReference type="ARBA" id="ARBA00022840"/>
    </source>
</evidence>
<dbReference type="EMBL" id="UINC01149518">
    <property type="protein sequence ID" value="SVD42040.1"/>
    <property type="molecule type" value="Genomic_DNA"/>
</dbReference>
<dbReference type="SUPFAM" id="SSF52440">
    <property type="entry name" value="PreATP-grasp domain"/>
    <property type="match status" value="1"/>
</dbReference>
<evidence type="ECO:0000256" key="2">
    <source>
        <dbReference type="ARBA" id="ARBA00022723"/>
    </source>
</evidence>
<evidence type="ECO:0000313" key="8">
    <source>
        <dbReference type="EMBL" id="SVD42040.1"/>
    </source>
</evidence>
<dbReference type="FunFam" id="3.40.50.20:FF:000006">
    <property type="entry name" value="Phosphoribosylamine--glycine ligase, chloroplastic"/>
    <property type="match status" value="1"/>
</dbReference>
<dbReference type="SUPFAM" id="SSF56059">
    <property type="entry name" value="Glutathione synthetase ATP-binding domain-like"/>
    <property type="match status" value="1"/>
</dbReference>
<keyword evidence="3" id="KW-0547">Nucleotide-binding</keyword>
<keyword evidence="2" id="KW-0479">Metal-binding</keyword>
<keyword evidence="6" id="KW-0464">Manganese</keyword>
<evidence type="ECO:0000256" key="4">
    <source>
        <dbReference type="ARBA" id="ARBA00022755"/>
    </source>
</evidence>
<dbReference type="InterPro" id="IPR020561">
    <property type="entry name" value="PRibGlycinamid_synth_ATP-grasp"/>
</dbReference>
<keyword evidence="4" id="KW-0658">Purine biosynthesis</keyword>
<protein>
    <recommendedName>
        <fullName evidence="7">ATP-grasp domain-containing protein</fullName>
    </recommendedName>
</protein>
<dbReference type="Gene3D" id="3.30.1490.20">
    <property type="entry name" value="ATP-grasp fold, A domain"/>
    <property type="match status" value="1"/>
</dbReference>
<evidence type="ECO:0000256" key="3">
    <source>
        <dbReference type="ARBA" id="ARBA00022741"/>
    </source>
</evidence>
<evidence type="ECO:0000256" key="1">
    <source>
        <dbReference type="ARBA" id="ARBA00022598"/>
    </source>
</evidence>
<dbReference type="Gene3D" id="3.40.50.20">
    <property type="match status" value="1"/>
</dbReference>
<reference evidence="8" key="1">
    <citation type="submission" date="2018-05" db="EMBL/GenBank/DDBJ databases">
        <authorList>
            <person name="Lanie J.A."/>
            <person name="Ng W.-L."/>
            <person name="Kazmierczak K.M."/>
            <person name="Andrzejewski T.M."/>
            <person name="Davidsen T.M."/>
            <person name="Wayne K.J."/>
            <person name="Tettelin H."/>
            <person name="Glass J.I."/>
            <person name="Rusch D."/>
            <person name="Podicherti R."/>
            <person name="Tsui H.-C.T."/>
            <person name="Winkler M.E."/>
        </authorList>
    </citation>
    <scope>NUCLEOTIDE SEQUENCE</scope>
</reference>
<dbReference type="InterPro" id="IPR013815">
    <property type="entry name" value="ATP_grasp_subdomain_1"/>
</dbReference>
<dbReference type="PANTHER" id="PTHR43472">
    <property type="entry name" value="PHOSPHORIBOSYLAMINE--GLYCINE LIGASE"/>
    <property type="match status" value="1"/>
</dbReference>
<dbReference type="GO" id="GO:0009113">
    <property type="term" value="P:purine nucleobase biosynthetic process"/>
    <property type="evidence" value="ECO:0007669"/>
    <property type="project" value="InterPro"/>
</dbReference>
<dbReference type="InterPro" id="IPR011761">
    <property type="entry name" value="ATP-grasp"/>
</dbReference>
<evidence type="ECO:0000259" key="7">
    <source>
        <dbReference type="PROSITE" id="PS50975"/>
    </source>
</evidence>
<dbReference type="AlphaFoldDB" id="A0A382V6G9"/>
<evidence type="ECO:0000256" key="6">
    <source>
        <dbReference type="ARBA" id="ARBA00023211"/>
    </source>
</evidence>
<feature type="non-terminal residue" evidence="8">
    <location>
        <position position="146"/>
    </location>
</feature>
<keyword evidence="1" id="KW-0436">Ligase</keyword>